<comment type="caution">
    <text evidence="2">The sequence shown here is derived from an EMBL/GenBank/DDBJ whole genome shotgun (WGS) entry which is preliminary data.</text>
</comment>
<feature type="non-terminal residue" evidence="2">
    <location>
        <position position="1"/>
    </location>
</feature>
<gene>
    <name evidence="2" type="ORF">CR513_47737</name>
</gene>
<dbReference type="AlphaFoldDB" id="A0A371F3H1"/>
<evidence type="ECO:0008006" key="4">
    <source>
        <dbReference type="Google" id="ProtNLM"/>
    </source>
</evidence>
<reference evidence="2" key="1">
    <citation type="submission" date="2018-05" db="EMBL/GenBank/DDBJ databases">
        <title>Draft genome of Mucuna pruriens seed.</title>
        <authorList>
            <person name="Nnadi N.E."/>
            <person name="Vos R."/>
            <person name="Hasami M.H."/>
            <person name="Devisetty U.K."/>
            <person name="Aguiy J.C."/>
        </authorList>
    </citation>
    <scope>NUCLEOTIDE SEQUENCE [LARGE SCALE GENOMIC DNA]</scope>
    <source>
        <strain evidence="2">JCA_2017</strain>
    </source>
</reference>
<dbReference type="Proteomes" id="UP000257109">
    <property type="component" value="Unassembled WGS sequence"/>
</dbReference>
<accession>A0A371F3H1</accession>
<protein>
    <recommendedName>
        <fullName evidence="4">Retrotransposon gag domain-containing protein</fullName>
    </recommendedName>
</protein>
<organism evidence="2 3">
    <name type="scientific">Mucuna pruriens</name>
    <name type="common">Velvet bean</name>
    <name type="synonym">Dolichos pruriens</name>
    <dbReference type="NCBI Taxonomy" id="157652"/>
    <lineage>
        <taxon>Eukaryota</taxon>
        <taxon>Viridiplantae</taxon>
        <taxon>Streptophyta</taxon>
        <taxon>Embryophyta</taxon>
        <taxon>Tracheophyta</taxon>
        <taxon>Spermatophyta</taxon>
        <taxon>Magnoliopsida</taxon>
        <taxon>eudicotyledons</taxon>
        <taxon>Gunneridae</taxon>
        <taxon>Pentapetalae</taxon>
        <taxon>rosids</taxon>
        <taxon>fabids</taxon>
        <taxon>Fabales</taxon>
        <taxon>Fabaceae</taxon>
        <taxon>Papilionoideae</taxon>
        <taxon>50 kb inversion clade</taxon>
        <taxon>NPAAA clade</taxon>
        <taxon>indigoferoid/millettioid clade</taxon>
        <taxon>Phaseoleae</taxon>
        <taxon>Mucuna</taxon>
    </lineage>
</organism>
<proteinExistence type="predicted"/>
<name>A0A371F3H1_MUCPR</name>
<feature type="region of interest" description="Disordered" evidence="1">
    <location>
        <begin position="124"/>
        <end position="156"/>
    </location>
</feature>
<evidence type="ECO:0000256" key="1">
    <source>
        <dbReference type="SAM" id="MobiDB-lite"/>
    </source>
</evidence>
<evidence type="ECO:0000313" key="3">
    <source>
        <dbReference type="Proteomes" id="UP000257109"/>
    </source>
</evidence>
<feature type="compositionally biased region" description="Basic and acidic residues" evidence="1">
    <location>
        <begin position="144"/>
        <end position="156"/>
    </location>
</feature>
<keyword evidence="3" id="KW-1185">Reference proteome</keyword>
<evidence type="ECO:0000313" key="2">
    <source>
        <dbReference type="EMBL" id="RDX72733.1"/>
    </source>
</evidence>
<sequence length="212" mass="25194">MERGINRDPTNKAKDNLHDIGGPMTRLKPKIMKQSLSYLRLGIKESLEQSKSEAAPKWVVVRIKFPLHLFSRRSIIKIVSFGVRVLPLEISNLIMSREEGEWDVDFKLFIKALNARLDDLQPIPTYRSPTSRHNDEEEEEEDSNERYNENERRRKGEPRRENYLVEHVFDCQNYSEEKKVKIAIVEFTNYASIWWDQFVINKHRNGERHIRT</sequence>
<dbReference type="EMBL" id="QJKJ01010789">
    <property type="protein sequence ID" value="RDX72733.1"/>
    <property type="molecule type" value="Genomic_DNA"/>
</dbReference>
<dbReference type="OrthoDB" id="1731207at2759"/>